<evidence type="ECO:0000256" key="1">
    <source>
        <dbReference type="SAM" id="Phobius"/>
    </source>
</evidence>
<feature type="transmembrane region" description="Helical" evidence="1">
    <location>
        <begin position="38"/>
        <end position="56"/>
    </location>
</feature>
<dbReference type="RefSeq" id="WP_263595494.1">
    <property type="nucleotide sequence ID" value="NZ_CP107021.1"/>
</dbReference>
<gene>
    <name evidence="2" type="ORF">BRM3_14985</name>
</gene>
<dbReference type="EMBL" id="CP107021">
    <property type="protein sequence ID" value="UYG18305.1"/>
    <property type="molecule type" value="Genomic_DNA"/>
</dbReference>
<name>A0ABY6G509_9MICO</name>
<evidence type="ECO:0000313" key="3">
    <source>
        <dbReference type="Proteomes" id="UP001164305"/>
    </source>
</evidence>
<keyword evidence="1" id="KW-0472">Membrane</keyword>
<keyword evidence="1" id="KW-0812">Transmembrane</keyword>
<dbReference type="Proteomes" id="UP001164305">
    <property type="component" value="Plasmid unnamed"/>
</dbReference>
<geneLocation type="plasmid" evidence="2 3">
    <name>unnamed</name>
</geneLocation>
<reference evidence="2" key="1">
    <citation type="submission" date="2022-10" db="EMBL/GenBank/DDBJ databases">
        <title>Whole-Genome Sequencing of Brachybacterium huguangmaarense BRM-3, Isolated from Betula schmidtii.</title>
        <authorList>
            <person name="Haam D."/>
        </authorList>
    </citation>
    <scope>NUCLEOTIDE SEQUENCE</scope>
    <source>
        <strain evidence="2">BRM-3</strain>
        <plasmid evidence="2">unnamed</plasmid>
    </source>
</reference>
<protein>
    <submittedName>
        <fullName evidence="2">Conjugal transfer protein</fullName>
    </submittedName>
</protein>
<keyword evidence="3" id="KW-1185">Reference proteome</keyword>
<evidence type="ECO:0000313" key="2">
    <source>
        <dbReference type="EMBL" id="UYG18305.1"/>
    </source>
</evidence>
<feature type="transmembrane region" description="Helical" evidence="1">
    <location>
        <begin position="62"/>
        <end position="79"/>
    </location>
</feature>
<accession>A0ABY6G509</accession>
<keyword evidence="2" id="KW-0614">Plasmid</keyword>
<proteinExistence type="predicted"/>
<keyword evidence="1" id="KW-1133">Transmembrane helix</keyword>
<organism evidence="2 3">
    <name type="scientific">Brachybacterium huguangmaarense</name>
    <dbReference type="NCBI Taxonomy" id="1652028"/>
    <lineage>
        <taxon>Bacteria</taxon>
        <taxon>Bacillati</taxon>
        <taxon>Actinomycetota</taxon>
        <taxon>Actinomycetes</taxon>
        <taxon>Micrococcales</taxon>
        <taxon>Dermabacteraceae</taxon>
        <taxon>Brachybacterium</taxon>
    </lineage>
</organism>
<sequence>MATEGRTARNYTNAFSLETRQHTLLGIDLGEGPPRKPLVFGIIIFALWIALMWFVLGAPTKYTATIYILPPALITWFGAQRAPNNSRRFRFTTWVLAAAFVLRGHLPIIGLGRRRPTRAEITPWSQRRPDLSWSRRPAWERPGADAAPVVAAGRPIRLRIRARLFGNAHVAGILRRRAAHKKGNRS</sequence>